<proteinExistence type="inferred from homology"/>
<dbReference type="EMBL" id="MHIF01000063">
    <property type="protein sequence ID" value="OGY46280.1"/>
    <property type="molecule type" value="Genomic_DNA"/>
</dbReference>
<accession>A0A1G1Y3D7</accession>
<evidence type="ECO:0000313" key="7">
    <source>
        <dbReference type="Proteomes" id="UP000178432"/>
    </source>
</evidence>
<keyword evidence="2" id="KW-0819">tRNA processing</keyword>
<dbReference type="Gene3D" id="3.55.10.10">
    <property type="entry name" value="Archease domain"/>
    <property type="match status" value="1"/>
</dbReference>
<name>A0A1G1Y3D7_9BACT</name>
<protein>
    <recommendedName>
        <fullName evidence="5">Archease domain-containing protein</fullName>
    </recommendedName>
</protein>
<evidence type="ECO:0000313" key="6">
    <source>
        <dbReference type="EMBL" id="OGY46280.1"/>
    </source>
</evidence>
<dbReference type="AlphaFoldDB" id="A0A1G1Y3D7"/>
<feature type="domain" description="Archease" evidence="5">
    <location>
        <begin position="4"/>
        <end position="136"/>
    </location>
</feature>
<sequence length="136" mass="15529">MLKYKFLSHPADLKMRVWGKNQKELFINASRGMMAFLYSNCSKAGPLLKKPAKINLKAADIKALTVDWLSELLYLSDAKNICFDRFNFKKITAREIQAEVFGCPAKAQRDIKAVTYHGLEIKQTKTGWQAVILFDI</sequence>
<dbReference type="PANTHER" id="PTHR12682">
    <property type="entry name" value="ARCHEASE"/>
    <property type="match status" value="1"/>
</dbReference>
<reference evidence="6 7" key="1">
    <citation type="journal article" date="2016" name="Nat. Commun.">
        <title>Thousands of microbial genomes shed light on interconnected biogeochemical processes in an aquifer system.</title>
        <authorList>
            <person name="Anantharaman K."/>
            <person name="Brown C.T."/>
            <person name="Hug L.A."/>
            <person name="Sharon I."/>
            <person name="Castelle C.J."/>
            <person name="Probst A.J."/>
            <person name="Thomas B.C."/>
            <person name="Singh A."/>
            <person name="Wilkins M.J."/>
            <person name="Karaoz U."/>
            <person name="Brodie E.L."/>
            <person name="Williams K.H."/>
            <person name="Hubbard S.S."/>
            <person name="Banfield J.F."/>
        </authorList>
    </citation>
    <scope>NUCLEOTIDE SEQUENCE [LARGE SCALE GENOMIC DNA]</scope>
</reference>
<evidence type="ECO:0000256" key="4">
    <source>
        <dbReference type="ARBA" id="ARBA00022837"/>
    </source>
</evidence>
<dbReference type="PANTHER" id="PTHR12682:SF11">
    <property type="entry name" value="PROTEIN ARCHEASE"/>
    <property type="match status" value="1"/>
</dbReference>
<dbReference type="Pfam" id="PF01951">
    <property type="entry name" value="Archease"/>
    <property type="match status" value="1"/>
</dbReference>
<evidence type="ECO:0000256" key="1">
    <source>
        <dbReference type="ARBA" id="ARBA00007963"/>
    </source>
</evidence>
<dbReference type="InterPro" id="IPR002804">
    <property type="entry name" value="Archease"/>
</dbReference>
<dbReference type="SUPFAM" id="SSF69819">
    <property type="entry name" value="MTH1598-like"/>
    <property type="match status" value="1"/>
</dbReference>
<dbReference type="GO" id="GO:0046872">
    <property type="term" value="F:metal ion binding"/>
    <property type="evidence" value="ECO:0007669"/>
    <property type="project" value="UniProtKB-KW"/>
</dbReference>
<organism evidence="6 7">
    <name type="scientific">Candidatus Buchananbacteria bacterium RIFCSPHIGHO2_01_FULL_46_12</name>
    <dbReference type="NCBI Taxonomy" id="1797536"/>
    <lineage>
        <taxon>Bacteria</taxon>
        <taxon>Candidatus Buchananiibacteriota</taxon>
    </lineage>
</organism>
<gene>
    <name evidence="6" type="ORF">A2663_00245</name>
</gene>
<comment type="similarity">
    <text evidence="1">Belongs to the archease family.</text>
</comment>
<evidence type="ECO:0000256" key="3">
    <source>
        <dbReference type="ARBA" id="ARBA00022723"/>
    </source>
</evidence>
<dbReference type="Proteomes" id="UP000178432">
    <property type="component" value="Unassembled WGS sequence"/>
</dbReference>
<dbReference type="InterPro" id="IPR036820">
    <property type="entry name" value="Archease_dom_sf"/>
</dbReference>
<dbReference type="GO" id="GO:0008033">
    <property type="term" value="P:tRNA processing"/>
    <property type="evidence" value="ECO:0007669"/>
    <property type="project" value="UniProtKB-KW"/>
</dbReference>
<keyword evidence="3" id="KW-0479">Metal-binding</keyword>
<keyword evidence="4" id="KW-0106">Calcium</keyword>
<evidence type="ECO:0000259" key="5">
    <source>
        <dbReference type="Pfam" id="PF01951"/>
    </source>
</evidence>
<dbReference type="InterPro" id="IPR023572">
    <property type="entry name" value="Archease_dom"/>
</dbReference>
<evidence type="ECO:0000256" key="2">
    <source>
        <dbReference type="ARBA" id="ARBA00022694"/>
    </source>
</evidence>
<comment type="caution">
    <text evidence="6">The sequence shown here is derived from an EMBL/GenBank/DDBJ whole genome shotgun (WGS) entry which is preliminary data.</text>
</comment>